<evidence type="ECO:0000259" key="2">
    <source>
        <dbReference type="SMART" id="SM00460"/>
    </source>
</evidence>
<dbReference type="RefSeq" id="WP_303700435.1">
    <property type="nucleotide sequence ID" value="NZ_VSIV01000076.1"/>
</dbReference>
<evidence type="ECO:0000256" key="1">
    <source>
        <dbReference type="SAM" id="Phobius"/>
    </source>
</evidence>
<dbReference type="InterPro" id="IPR038765">
    <property type="entry name" value="Papain-like_cys_pep_sf"/>
</dbReference>
<sequence length="642" mass="73392">MMTISNLIKINTILVSIICFAAVAEYMNLFVLVFISGVIVANFLEIKGYNLYLPRFLANSLGVIVLFAAFINFSIENMNVIFINALIVLMGLKLMERKQYRDYMQISLMAVFILAGLSLLNLSMVFLVYLFAEVLLIVLQMVLLTVMVEDNTFIMDKPFFVSILKPITLIMVISIPAAAFLFLILPRTDYPMLSFLNNRQNASTGFTDSIKLGTVNSIQNNDKTAFRVKMKKIDDKFLYWRGVVLDTYRNNGWQSNYGGSGTKNNVKQESQNKKIIKYRVFMEPTANKYLYTLNVPVDITYSDDFSFDKERGEVITEEPVKTKISYTAVSRLSQQIDTHLARKEIYLQISGISSEVKKIASRLKGDTDAGTADNIINYLKPPKFKYSLENLPLSKEPLKHFLTVTKMGNCEYFASAMGVLLRLNGIPSRLVGGFRGGYYDEGAGYYSVLYSNAHVWVEAYIDGAWRTYDPTPADFSRFSDKNKLSSLKEIKLFFDKLNYYWTVFVINYDFAKQMEGLKNAAEAAENIKFDLKLSGKGVFALIIPFILLLIFVFKKKREKRTEKILKKFDEVFLKLGVSRSAGEGLIQTVDNVGNKEIGEELRKLAYEYYSAVYGDKEFNHEKYRALKKRLKDVSRYIKHSSD</sequence>
<feature type="domain" description="Transglutaminase-like" evidence="2">
    <location>
        <begin position="402"/>
        <end position="472"/>
    </location>
</feature>
<dbReference type="InterPro" id="IPR021878">
    <property type="entry name" value="TgpA_N"/>
</dbReference>
<accession>A0A5D0MRD6</accession>
<organism evidence="3 4">
    <name type="scientific">Flexistipes sinusarabici</name>
    <dbReference type="NCBI Taxonomy" id="2352"/>
    <lineage>
        <taxon>Bacteria</taxon>
        <taxon>Pseudomonadati</taxon>
        <taxon>Deferribacterota</taxon>
        <taxon>Deferribacteres</taxon>
        <taxon>Deferribacterales</taxon>
        <taxon>Flexistipitaceae</taxon>
        <taxon>Flexistipes</taxon>
    </lineage>
</organism>
<comment type="caution">
    <text evidence="3">The sequence shown here is derived from an EMBL/GenBank/DDBJ whole genome shotgun (WGS) entry which is preliminary data.</text>
</comment>
<dbReference type="Gene3D" id="3.10.620.30">
    <property type="match status" value="1"/>
</dbReference>
<keyword evidence="1" id="KW-0472">Membrane</keyword>
<protein>
    <submittedName>
        <fullName evidence="3">DUF3488 domain-containing protein</fullName>
    </submittedName>
</protein>
<feature type="transmembrane region" description="Helical" evidence="1">
    <location>
        <begin position="102"/>
        <end position="120"/>
    </location>
</feature>
<proteinExistence type="predicted"/>
<dbReference type="EMBL" id="VSIV01000076">
    <property type="protein sequence ID" value="TYB34088.1"/>
    <property type="molecule type" value="Genomic_DNA"/>
</dbReference>
<dbReference type="InterPro" id="IPR002931">
    <property type="entry name" value="Transglutaminase-like"/>
</dbReference>
<dbReference type="SMART" id="SM00460">
    <property type="entry name" value="TGc"/>
    <property type="match status" value="1"/>
</dbReference>
<dbReference type="PANTHER" id="PTHR42736">
    <property type="entry name" value="PROTEIN-GLUTAMINE GAMMA-GLUTAMYLTRANSFERASE"/>
    <property type="match status" value="1"/>
</dbReference>
<dbReference type="SUPFAM" id="SSF54001">
    <property type="entry name" value="Cysteine proteinases"/>
    <property type="match status" value="1"/>
</dbReference>
<keyword evidence="1" id="KW-1133">Transmembrane helix</keyword>
<reference evidence="3 4" key="1">
    <citation type="submission" date="2019-08" db="EMBL/GenBank/DDBJ databases">
        <title>Genomic characterization of a novel candidate phylum (ARYD3) from a high temperature, high salinity tertiary oil reservoir in north central Oklahoma, USA.</title>
        <authorList>
            <person name="Youssef N.H."/>
            <person name="Yadav A."/>
            <person name="Elshahed M.S."/>
        </authorList>
    </citation>
    <scope>NUCLEOTIDE SEQUENCE [LARGE SCALE GENOMIC DNA]</scope>
    <source>
        <strain evidence="3">ARYD1</strain>
    </source>
</reference>
<name>A0A5D0MRD6_FLESI</name>
<feature type="transmembrane region" description="Helical" evidence="1">
    <location>
        <begin position="126"/>
        <end position="147"/>
    </location>
</feature>
<evidence type="ECO:0000313" key="3">
    <source>
        <dbReference type="EMBL" id="TYB34088.1"/>
    </source>
</evidence>
<feature type="transmembrane region" description="Helical" evidence="1">
    <location>
        <begin position="159"/>
        <end position="185"/>
    </location>
</feature>
<dbReference type="AlphaFoldDB" id="A0A5D0MRD6"/>
<dbReference type="InterPro" id="IPR052901">
    <property type="entry name" value="Bact_TGase-like"/>
</dbReference>
<dbReference type="Pfam" id="PF01841">
    <property type="entry name" value="Transglut_core"/>
    <property type="match status" value="1"/>
</dbReference>
<keyword evidence="1" id="KW-0812">Transmembrane</keyword>
<feature type="transmembrane region" description="Helical" evidence="1">
    <location>
        <begin position="56"/>
        <end position="73"/>
    </location>
</feature>
<feature type="transmembrane region" description="Helical" evidence="1">
    <location>
        <begin position="12"/>
        <end position="44"/>
    </location>
</feature>
<dbReference type="Pfam" id="PF11992">
    <property type="entry name" value="TgpA_N"/>
    <property type="match status" value="1"/>
</dbReference>
<feature type="transmembrane region" description="Helical" evidence="1">
    <location>
        <begin position="533"/>
        <end position="553"/>
    </location>
</feature>
<dbReference type="PANTHER" id="PTHR42736:SF1">
    <property type="entry name" value="PROTEIN-GLUTAMINE GAMMA-GLUTAMYLTRANSFERASE"/>
    <property type="match status" value="1"/>
</dbReference>
<gene>
    <name evidence="3" type="ORF">FXF49_03040</name>
</gene>
<dbReference type="Proteomes" id="UP000323337">
    <property type="component" value="Unassembled WGS sequence"/>
</dbReference>
<evidence type="ECO:0000313" key="4">
    <source>
        <dbReference type="Proteomes" id="UP000323337"/>
    </source>
</evidence>